<keyword evidence="2" id="KW-1185">Reference proteome</keyword>
<name>A0A397JQ27_9GLOM</name>
<proteinExistence type="predicted"/>
<reference evidence="1 2" key="1">
    <citation type="submission" date="2018-08" db="EMBL/GenBank/DDBJ databases">
        <title>Genome and evolution of the arbuscular mycorrhizal fungus Diversispora epigaea (formerly Glomus versiforme) and its bacterial endosymbionts.</title>
        <authorList>
            <person name="Sun X."/>
            <person name="Fei Z."/>
            <person name="Harrison M."/>
        </authorList>
    </citation>
    <scope>NUCLEOTIDE SEQUENCE [LARGE SCALE GENOMIC DNA]</scope>
    <source>
        <strain evidence="1 2">IT104</strain>
    </source>
</reference>
<evidence type="ECO:0000313" key="2">
    <source>
        <dbReference type="Proteomes" id="UP000266861"/>
    </source>
</evidence>
<dbReference type="OrthoDB" id="2385632at2759"/>
<comment type="caution">
    <text evidence="1">The sequence shown here is derived from an EMBL/GenBank/DDBJ whole genome shotgun (WGS) entry which is preliminary data.</text>
</comment>
<organism evidence="1 2">
    <name type="scientific">Diversispora epigaea</name>
    <dbReference type="NCBI Taxonomy" id="1348612"/>
    <lineage>
        <taxon>Eukaryota</taxon>
        <taxon>Fungi</taxon>
        <taxon>Fungi incertae sedis</taxon>
        <taxon>Mucoromycota</taxon>
        <taxon>Glomeromycotina</taxon>
        <taxon>Glomeromycetes</taxon>
        <taxon>Diversisporales</taxon>
        <taxon>Diversisporaceae</taxon>
        <taxon>Diversispora</taxon>
    </lineage>
</organism>
<accession>A0A397JQ27</accession>
<gene>
    <name evidence="1" type="ORF">Glove_14g23</name>
</gene>
<sequence>MVISVNFILVYFVDLIQKIMRRPIINGPFIIRISDDHEGFKDVGLLNIGLAFNNNYNEWQYYRIINSLTRNGKILEETWGKIQYRNLIIANYYDKIIPNEKSSLQSILKESDNQ</sequence>
<dbReference type="AlphaFoldDB" id="A0A397JQ27"/>
<evidence type="ECO:0000313" key="1">
    <source>
        <dbReference type="EMBL" id="RHZ89462.1"/>
    </source>
</evidence>
<dbReference type="EMBL" id="PQFF01000012">
    <property type="protein sequence ID" value="RHZ89462.1"/>
    <property type="molecule type" value="Genomic_DNA"/>
</dbReference>
<protein>
    <submittedName>
        <fullName evidence="1">Uncharacterized protein</fullName>
    </submittedName>
</protein>
<dbReference type="Proteomes" id="UP000266861">
    <property type="component" value="Unassembled WGS sequence"/>
</dbReference>